<evidence type="ECO:0000256" key="13">
    <source>
        <dbReference type="RuleBase" id="RU351113"/>
    </source>
</evidence>
<keyword evidence="7 13" id="KW-0472">Membrane</keyword>
<evidence type="ECO:0000256" key="7">
    <source>
        <dbReference type="ARBA" id="ARBA00023136"/>
    </source>
</evidence>
<dbReference type="AlphaFoldDB" id="A0A6M9TY71"/>
<name>A0A6M9TY71_BACCC</name>
<dbReference type="PANTHER" id="PTHR21137">
    <property type="entry name" value="ODORANT RECEPTOR"/>
    <property type="match status" value="1"/>
</dbReference>
<evidence type="ECO:0000256" key="1">
    <source>
        <dbReference type="ARBA" id="ARBA00004651"/>
    </source>
</evidence>
<comment type="subcellular location">
    <subcellularLocation>
        <location evidence="1 13">Cell membrane</location>
        <topology evidence="1 13">Multi-pass membrane protein</topology>
    </subcellularLocation>
</comment>
<evidence type="ECO:0000256" key="6">
    <source>
        <dbReference type="ARBA" id="ARBA00022989"/>
    </source>
</evidence>
<dbReference type="GO" id="GO:0004984">
    <property type="term" value="F:olfactory receptor activity"/>
    <property type="evidence" value="ECO:0007669"/>
    <property type="project" value="InterPro"/>
</dbReference>
<dbReference type="EMBL" id="MT474318">
    <property type="protein sequence ID" value="QKN21030.1"/>
    <property type="molecule type" value="mRNA"/>
</dbReference>
<reference evidence="14" key="1">
    <citation type="journal article" date="2020" name="Mol. Phylogenet. Evol.">
        <title>Analyses of chemosensory genes provide insight into the evolution of behavioral differences to phytochemicals in Bactrocera species.</title>
        <authorList>
            <person name="Wu Z."/>
            <person name="Cui Y."/>
            <person name="Ma J."/>
            <person name="Qu M."/>
            <person name="Lin J."/>
        </authorList>
    </citation>
    <scope>NUCLEOTIDE SEQUENCE</scope>
</reference>
<comment type="function">
    <text evidence="10">Odorant receptor which mediates acceptance or avoidance behavior, depending on its substrates. The odorant receptor repertoire encodes a large collection of odor stimuli that vary widely in identity, intensity, and duration. May form a complex with Orco to form odorant-sensing units, providing sensitive and prolonged odorant signaling and calcium permeability.</text>
</comment>
<evidence type="ECO:0000256" key="10">
    <source>
        <dbReference type="ARBA" id="ARBA00037764"/>
    </source>
</evidence>
<feature type="transmembrane region" description="Helical" evidence="13">
    <location>
        <begin position="6"/>
        <end position="29"/>
    </location>
</feature>
<dbReference type="GO" id="GO:0005549">
    <property type="term" value="F:odorant binding"/>
    <property type="evidence" value="ECO:0007669"/>
    <property type="project" value="InterPro"/>
</dbReference>
<sequence length="388" mass="45176">MEDAKGIVYSFYNVQLLFFKLLGLFGLPAHFPSLLQYLCKLYFWHVAIFWMLLFDISMWIKIIGNISNLNEIIKVFYVCSMAIAVMAKFVRIRLKNSSYVALFARIHDEDLLPVNVSELEKFTQSSNLSCRVRNSYMYLSLTSLSLIFVTQLISEPGELPLSIYIPINVENFWCYLIAYLFQFFGLSLCCLLNISFDSLCASFFIYLKGQLDILANRLENIGKDPYVDDNIINLQLRDCIQHYVKLRKIAEIMEDLLSIPMSVQMISSVLVLVANFYAMTFLTDPSDYVTFMKFLVYQLCMLSQIFMLCYFANEVSLRSAELSYSLYSSEWTRCSKINRRLMLLMMAQLDVPIRIKTINRCYSFNLPAFTSIINSSYSYYALLKKMKD</sequence>
<keyword evidence="9 13" id="KW-0807">Transducer</keyword>
<feature type="transmembrane region" description="Helical" evidence="13">
    <location>
        <begin position="256"/>
        <end position="282"/>
    </location>
</feature>
<comment type="caution">
    <text evidence="13">Lacks conserved residue(s) required for the propagation of feature annotation.</text>
</comment>
<keyword evidence="2" id="KW-1003">Cell membrane</keyword>
<evidence type="ECO:0000256" key="8">
    <source>
        <dbReference type="ARBA" id="ARBA00023170"/>
    </source>
</evidence>
<evidence type="ECO:0000256" key="9">
    <source>
        <dbReference type="ARBA" id="ARBA00023224"/>
    </source>
</evidence>
<keyword evidence="5 13" id="KW-0552">Olfaction</keyword>
<accession>A0A6M9TY71</accession>
<evidence type="ECO:0000256" key="5">
    <source>
        <dbReference type="ARBA" id="ARBA00022725"/>
    </source>
</evidence>
<keyword evidence="4 13" id="KW-0812">Transmembrane</keyword>
<protein>
    <recommendedName>
        <fullName evidence="13">Odorant receptor</fullName>
    </recommendedName>
</protein>
<keyword evidence="6 13" id="KW-1133">Transmembrane helix</keyword>
<evidence type="ECO:0000256" key="11">
    <source>
        <dbReference type="ARBA" id="ARBA00037946"/>
    </source>
</evidence>
<dbReference type="PANTHER" id="PTHR21137:SF37">
    <property type="entry name" value="ODORANT RECEPTOR 46A, ISOFORM B-RELATED"/>
    <property type="match status" value="1"/>
</dbReference>
<gene>
    <name evidence="14" type="primary">OR46a</name>
</gene>
<organism evidence="14">
    <name type="scientific">Bactrocera correcta</name>
    <name type="common">Guava fruit fly</name>
    <name type="synonym">Chaetodacus correctus</name>
    <dbReference type="NCBI Taxonomy" id="47773"/>
    <lineage>
        <taxon>Eukaryota</taxon>
        <taxon>Metazoa</taxon>
        <taxon>Ecdysozoa</taxon>
        <taxon>Arthropoda</taxon>
        <taxon>Hexapoda</taxon>
        <taxon>Insecta</taxon>
        <taxon>Pterygota</taxon>
        <taxon>Neoptera</taxon>
        <taxon>Endopterygota</taxon>
        <taxon>Diptera</taxon>
        <taxon>Brachycera</taxon>
        <taxon>Muscomorpha</taxon>
        <taxon>Tephritoidea</taxon>
        <taxon>Tephritidae</taxon>
        <taxon>Bactrocera</taxon>
        <taxon>Bactrocera</taxon>
    </lineage>
</organism>
<dbReference type="Pfam" id="PF02949">
    <property type="entry name" value="7tm_6"/>
    <property type="match status" value="1"/>
</dbReference>
<dbReference type="GO" id="GO:0007165">
    <property type="term" value="P:signal transduction"/>
    <property type="evidence" value="ECO:0007669"/>
    <property type="project" value="UniProtKB-KW"/>
</dbReference>
<evidence type="ECO:0000256" key="2">
    <source>
        <dbReference type="ARBA" id="ARBA00022475"/>
    </source>
</evidence>
<comment type="similarity">
    <text evidence="11">Belongs to the insect chemoreceptor superfamily. Heteromeric odorant receptor channel (TC 1.A.69) family. Or2a subfamily.</text>
</comment>
<keyword evidence="3 13" id="KW-0716">Sensory transduction</keyword>
<proteinExistence type="evidence at transcript level"/>
<feature type="transmembrane region" description="Helical" evidence="13">
    <location>
        <begin position="136"/>
        <end position="154"/>
    </location>
</feature>
<keyword evidence="8 13" id="KW-0675">Receptor</keyword>
<evidence type="ECO:0000313" key="14">
    <source>
        <dbReference type="EMBL" id="QKN21030.1"/>
    </source>
</evidence>
<dbReference type="InterPro" id="IPR004117">
    <property type="entry name" value="7tm6_olfct_rcpt"/>
</dbReference>
<feature type="transmembrane region" description="Helical" evidence="13">
    <location>
        <begin position="294"/>
        <end position="312"/>
    </location>
</feature>
<dbReference type="GO" id="GO:0005886">
    <property type="term" value="C:plasma membrane"/>
    <property type="evidence" value="ECO:0007669"/>
    <property type="project" value="UniProtKB-SubCell"/>
</dbReference>
<feature type="transmembrane region" description="Helical" evidence="13">
    <location>
        <begin position="174"/>
        <end position="207"/>
    </location>
</feature>
<evidence type="ECO:0000256" key="3">
    <source>
        <dbReference type="ARBA" id="ARBA00022606"/>
    </source>
</evidence>
<evidence type="ECO:0000256" key="4">
    <source>
        <dbReference type="ARBA" id="ARBA00022692"/>
    </source>
</evidence>
<evidence type="ECO:0000256" key="12">
    <source>
        <dbReference type="ARBA" id="ARBA00038679"/>
    </source>
</evidence>
<comment type="subunit">
    <text evidence="12">Interacts with Orco. Complexes exist early in the endomembrane system in olfactory sensory neurons (OSNs), coupling these complexes to the conserved ciliary trafficking pathway.</text>
</comment>
<feature type="transmembrane region" description="Helical" evidence="13">
    <location>
        <begin position="41"/>
        <end position="60"/>
    </location>
</feature>